<dbReference type="Pfam" id="PF13561">
    <property type="entry name" value="adh_short_C2"/>
    <property type="match status" value="1"/>
</dbReference>
<dbReference type="Gene3D" id="3.40.50.720">
    <property type="entry name" value="NAD(P)-binding Rossmann-like Domain"/>
    <property type="match status" value="1"/>
</dbReference>
<evidence type="ECO:0000256" key="2">
    <source>
        <dbReference type="ARBA" id="ARBA00022857"/>
    </source>
</evidence>
<dbReference type="PRINTS" id="PR00081">
    <property type="entry name" value="GDHRDH"/>
</dbReference>
<reference evidence="5" key="1">
    <citation type="journal article" date="2017" name="Nat. Microbiol.">
        <title>Global analysis of biosynthetic gene clusters reveals vast potential of secondary metabolite production in Penicillium species.</title>
        <authorList>
            <person name="Nielsen J.C."/>
            <person name="Grijseels S."/>
            <person name="Prigent S."/>
            <person name="Ji B."/>
            <person name="Dainat J."/>
            <person name="Nielsen K.F."/>
            <person name="Frisvad J.C."/>
            <person name="Workman M."/>
            <person name="Nielsen J."/>
        </authorList>
    </citation>
    <scope>NUCLEOTIDE SEQUENCE [LARGE SCALE GENOMIC DNA]</scope>
    <source>
        <strain evidence="5">IBT 24891</strain>
    </source>
</reference>
<dbReference type="OrthoDB" id="1669814at2759"/>
<dbReference type="AlphaFoldDB" id="A0A1V6TU76"/>
<evidence type="ECO:0000313" key="5">
    <source>
        <dbReference type="Proteomes" id="UP000191285"/>
    </source>
</evidence>
<gene>
    <name evidence="4" type="ORF">PENSTE_c002G04502</name>
</gene>
<dbReference type="STRING" id="303698.A0A1V6TU76"/>
<keyword evidence="2" id="KW-0521">NADP</keyword>
<dbReference type="EMBL" id="MLKD01000002">
    <property type="protein sequence ID" value="OQE29811.1"/>
    <property type="molecule type" value="Genomic_DNA"/>
</dbReference>
<dbReference type="InterPro" id="IPR036291">
    <property type="entry name" value="NAD(P)-bd_dom_sf"/>
</dbReference>
<evidence type="ECO:0000256" key="1">
    <source>
        <dbReference type="ARBA" id="ARBA00006484"/>
    </source>
</evidence>
<evidence type="ECO:0000313" key="4">
    <source>
        <dbReference type="EMBL" id="OQE29811.1"/>
    </source>
</evidence>
<keyword evidence="5" id="KW-1185">Reference proteome</keyword>
<proteinExistence type="inferred from homology"/>
<dbReference type="InterPro" id="IPR020904">
    <property type="entry name" value="Sc_DH/Rdtase_CS"/>
</dbReference>
<comment type="caution">
    <text evidence="4">The sequence shown here is derived from an EMBL/GenBank/DDBJ whole genome shotgun (WGS) entry which is preliminary data.</text>
</comment>
<dbReference type="FunFam" id="3.40.50.720:FF:000084">
    <property type="entry name" value="Short-chain dehydrogenase reductase"/>
    <property type="match status" value="1"/>
</dbReference>
<dbReference type="PRINTS" id="PR00080">
    <property type="entry name" value="SDRFAMILY"/>
</dbReference>
<protein>
    <submittedName>
        <fullName evidence="4">Uncharacterized protein</fullName>
    </submittedName>
</protein>
<dbReference type="SUPFAM" id="SSF51735">
    <property type="entry name" value="NAD(P)-binding Rossmann-fold domains"/>
    <property type="match status" value="1"/>
</dbReference>
<organism evidence="4 5">
    <name type="scientific">Penicillium steckii</name>
    <dbReference type="NCBI Taxonomy" id="303698"/>
    <lineage>
        <taxon>Eukaryota</taxon>
        <taxon>Fungi</taxon>
        <taxon>Dikarya</taxon>
        <taxon>Ascomycota</taxon>
        <taxon>Pezizomycotina</taxon>
        <taxon>Eurotiomycetes</taxon>
        <taxon>Eurotiomycetidae</taxon>
        <taxon>Eurotiales</taxon>
        <taxon>Aspergillaceae</taxon>
        <taxon>Penicillium</taxon>
    </lineage>
</organism>
<dbReference type="PANTHER" id="PTHR24321">
    <property type="entry name" value="DEHYDROGENASES, SHORT CHAIN"/>
    <property type="match status" value="1"/>
</dbReference>
<dbReference type="PROSITE" id="PS00061">
    <property type="entry name" value="ADH_SHORT"/>
    <property type="match status" value="1"/>
</dbReference>
<dbReference type="InterPro" id="IPR002347">
    <property type="entry name" value="SDR_fam"/>
</dbReference>
<dbReference type="PANTHER" id="PTHR24321:SF8">
    <property type="entry name" value="ESTRADIOL 17-BETA-DEHYDROGENASE 8-RELATED"/>
    <property type="match status" value="1"/>
</dbReference>
<comment type="similarity">
    <text evidence="1">Belongs to the short-chain dehydrogenases/reductases (SDR) family.</text>
</comment>
<keyword evidence="3" id="KW-0560">Oxidoreductase</keyword>
<dbReference type="GO" id="GO:0016491">
    <property type="term" value="F:oxidoreductase activity"/>
    <property type="evidence" value="ECO:0007669"/>
    <property type="project" value="UniProtKB-KW"/>
</dbReference>
<accession>A0A1V6TU76</accession>
<name>A0A1V6TU76_9EURO</name>
<evidence type="ECO:0000256" key="3">
    <source>
        <dbReference type="ARBA" id="ARBA00023002"/>
    </source>
</evidence>
<dbReference type="Proteomes" id="UP000191285">
    <property type="component" value="Unassembled WGS sequence"/>
</dbReference>
<sequence>MSFKDKVYVVTGLGGIGLAVAKQLHAAGARLSLADISRKTLNTAVQSITGDTPDTDTLMTTVVDIGDSTAVNDWISATVSHFGRLDGAANMAGAIGKNHGVGRFVDLQDDEWDMLVRVNLSGMMYCLRAEVRAMMAQEGGKGSIVNASSIQGLRGFPLHTAYSTTKHGVVGLTRSVAKEVGPEIRVNAVAPGSIQTPLLDQAAVIQGGSALPPSIIPRNGTADEVAQTVVFLLSDAASYTTGQVLSVDGGWDP</sequence>